<accession>A0A9P7YK52</accession>
<reference evidence="3" key="1">
    <citation type="journal article" date="2021" name="IMA Fungus">
        <title>Genomic characterization of three marine fungi, including Emericellopsis atlantica sp. nov. with signatures of a generalist lifestyle and marine biomass degradation.</title>
        <authorList>
            <person name="Hagestad O.C."/>
            <person name="Hou L."/>
            <person name="Andersen J.H."/>
            <person name="Hansen E.H."/>
            <person name="Altermark B."/>
            <person name="Li C."/>
            <person name="Kuhnert E."/>
            <person name="Cox R.J."/>
            <person name="Crous P.W."/>
            <person name="Spatafora J.W."/>
            <person name="Lail K."/>
            <person name="Amirebrahimi M."/>
            <person name="Lipzen A."/>
            <person name="Pangilinan J."/>
            <person name="Andreopoulos W."/>
            <person name="Hayes R.D."/>
            <person name="Ng V."/>
            <person name="Grigoriev I.V."/>
            <person name="Jackson S.A."/>
            <person name="Sutton T.D.S."/>
            <person name="Dobson A.D.W."/>
            <person name="Rama T."/>
        </authorList>
    </citation>
    <scope>NUCLEOTIDE SEQUENCE</scope>
    <source>
        <strain evidence="3">TRa018bII</strain>
    </source>
</reference>
<feature type="compositionally biased region" description="Polar residues" evidence="1">
    <location>
        <begin position="232"/>
        <end position="242"/>
    </location>
</feature>
<dbReference type="EMBL" id="MU251445">
    <property type="protein sequence ID" value="KAG9234967.1"/>
    <property type="molecule type" value="Genomic_DNA"/>
</dbReference>
<evidence type="ECO:0000313" key="3">
    <source>
        <dbReference type="EMBL" id="KAG9234967.1"/>
    </source>
</evidence>
<feature type="compositionally biased region" description="Polar residues" evidence="1">
    <location>
        <begin position="331"/>
        <end position="348"/>
    </location>
</feature>
<name>A0A9P7YK52_9HELO</name>
<evidence type="ECO:0000256" key="2">
    <source>
        <dbReference type="SAM" id="Phobius"/>
    </source>
</evidence>
<feature type="region of interest" description="Disordered" evidence="1">
    <location>
        <begin position="292"/>
        <end position="449"/>
    </location>
</feature>
<dbReference type="AlphaFoldDB" id="A0A9P7YK52"/>
<keyword evidence="2" id="KW-1133">Transmembrane helix</keyword>
<feature type="compositionally biased region" description="Polar residues" evidence="1">
    <location>
        <begin position="292"/>
        <end position="308"/>
    </location>
</feature>
<feature type="region of interest" description="Disordered" evidence="1">
    <location>
        <begin position="98"/>
        <end position="197"/>
    </location>
</feature>
<feature type="compositionally biased region" description="Polar residues" evidence="1">
    <location>
        <begin position="386"/>
        <end position="395"/>
    </location>
</feature>
<organism evidence="3 4">
    <name type="scientific">Amylocarpus encephaloides</name>
    <dbReference type="NCBI Taxonomy" id="45428"/>
    <lineage>
        <taxon>Eukaryota</taxon>
        <taxon>Fungi</taxon>
        <taxon>Dikarya</taxon>
        <taxon>Ascomycota</taxon>
        <taxon>Pezizomycotina</taxon>
        <taxon>Leotiomycetes</taxon>
        <taxon>Helotiales</taxon>
        <taxon>Helotiales incertae sedis</taxon>
        <taxon>Amylocarpus</taxon>
    </lineage>
</organism>
<feature type="compositionally biased region" description="Basic and acidic residues" evidence="1">
    <location>
        <begin position="351"/>
        <end position="364"/>
    </location>
</feature>
<evidence type="ECO:0000256" key="1">
    <source>
        <dbReference type="SAM" id="MobiDB-lite"/>
    </source>
</evidence>
<evidence type="ECO:0008006" key="5">
    <source>
        <dbReference type="Google" id="ProtNLM"/>
    </source>
</evidence>
<protein>
    <recommendedName>
        <fullName evidence="5">Endosomal spry domain-containing protein</fullName>
    </recommendedName>
</protein>
<feature type="compositionally biased region" description="Basic residues" evidence="1">
    <location>
        <begin position="166"/>
        <end position="179"/>
    </location>
</feature>
<feature type="compositionally biased region" description="Low complexity" evidence="1">
    <location>
        <begin position="186"/>
        <end position="197"/>
    </location>
</feature>
<keyword evidence="4" id="KW-1185">Reference proteome</keyword>
<keyword evidence="2" id="KW-0472">Membrane</keyword>
<dbReference type="OrthoDB" id="5393404at2759"/>
<keyword evidence="2" id="KW-0812">Transmembrane</keyword>
<gene>
    <name evidence="3" type="ORF">BJ875DRAFT_542488</name>
</gene>
<feature type="compositionally biased region" description="Basic residues" evidence="1">
    <location>
        <begin position="131"/>
        <end position="140"/>
    </location>
</feature>
<comment type="caution">
    <text evidence="3">The sequence shown here is derived from an EMBL/GenBank/DDBJ whole genome shotgun (WGS) entry which is preliminary data.</text>
</comment>
<feature type="compositionally biased region" description="Polar residues" evidence="1">
    <location>
        <begin position="102"/>
        <end position="113"/>
    </location>
</feature>
<feature type="transmembrane region" description="Helical" evidence="2">
    <location>
        <begin position="53"/>
        <end position="76"/>
    </location>
</feature>
<dbReference type="Proteomes" id="UP000824998">
    <property type="component" value="Unassembled WGS sequence"/>
</dbReference>
<feature type="region of interest" description="Disordered" evidence="1">
    <location>
        <begin position="216"/>
        <end position="275"/>
    </location>
</feature>
<evidence type="ECO:0000313" key="4">
    <source>
        <dbReference type="Proteomes" id="UP000824998"/>
    </source>
</evidence>
<sequence length="449" mass="48514">MAPLPDTIKTYLNTLLTRVSSTPLPDLLKRADDTQKTDTHSGVTPFASIPNNAVFALFGIIGAGFVLTGIWFFFWAKNGGFVFQESDWDDYKSTVMRRKGPNGTTLSGATESTDLGGGSVVHGEKRSLWGGRKKRNKKGGGSRYKDFDEESSEVTGSTPTSELKWKVRRERKKAKKGGRLRGGDLGSEMTEQTEMMGEGVEDSVVDAMRAYRHEKPARVGGLNKESDASAWEGSTNDNSTAASELLSHREKTPTNTPTKVRKERNDTYTGGAGGIRKVVSTSAPADKHFWNLSSKTTKAAPTPSQTSSEDSDRVKAEAAKLQAKGRAAQRRNFSFQAGDDTTVTGSTISSEDARRAERREERAARRASRSPTKKMPGGYVHEGSEVGSNVSSDVGTKSYHHVIPGLSSQATSSVGGYAGERRERRKNGGGNGGGGYRRGRRDSLSDDGN</sequence>
<proteinExistence type="predicted"/>